<feature type="chain" id="PRO_5009255120" description="PBCV-specific basic adaptor domain-containing protein" evidence="1">
    <location>
        <begin position="23"/>
        <end position="92"/>
    </location>
</feature>
<reference evidence="2 3" key="1">
    <citation type="submission" date="2016-10" db="EMBL/GenBank/DDBJ databases">
        <authorList>
            <person name="de Groot N.N."/>
        </authorList>
    </citation>
    <scope>NUCLEOTIDE SEQUENCE [LARGE SCALE GENOMIC DNA]</scope>
    <source>
        <strain evidence="2 3">MP1X4</strain>
    </source>
</reference>
<dbReference type="EMBL" id="LT629740">
    <property type="protein sequence ID" value="SDR92948.1"/>
    <property type="molecule type" value="Genomic_DNA"/>
</dbReference>
<dbReference type="OrthoDB" id="674866at2"/>
<feature type="signal peptide" evidence="1">
    <location>
        <begin position="1"/>
        <end position="22"/>
    </location>
</feature>
<keyword evidence="1" id="KW-0732">Signal</keyword>
<dbReference type="RefSeq" id="WP_091367894.1">
    <property type="nucleotide sequence ID" value="NZ_LT629740.1"/>
</dbReference>
<sequence length="92" mass="10293">MKNLFKIAFLATGLFVATQSHAQSTVNKDAKAVGHKTSEIAAKGKAAVVDKKYKGKTGPKGQTIYIDKYSHYYYVNSKGHKYYCKKSELKDR</sequence>
<name>A0A1H1N259_MUCMA</name>
<dbReference type="AlphaFoldDB" id="A0A1H1N259"/>
<accession>A0A1H1N259</accession>
<dbReference type="Proteomes" id="UP000199679">
    <property type="component" value="Chromosome I"/>
</dbReference>
<organism evidence="2 3">
    <name type="scientific">Mucilaginibacter mallensis</name>
    <dbReference type="NCBI Taxonomy" id="652787"/>
    <lineage>
        <taxon>Bacteria</taxon>
        <taxon>Pseudomonadati</taxon>
        <taxon>Bacteroidota</taxon>
        <taxon>Sphingobacteriia</taxon>
        <taxon>Sphingobacteriales</taxon>
        <taxon>Sphingobacteriaceae</taxon>
        <taxon>Mucilaginibacter</taxon>
    </lineage>
</organism>
<evidence type="ECO:0000256" key="1">
    <source>
        <dbReference type="SAM" id="SignalP"/>
    </source>
</evidence>
<evidence type="ECO:0008006" key="4">
    <source>
        <dbReference type="Google" id="ProtNLM"/>
    </source>
</evidence>
<gene>
    <name evidence="2" type="ORF">SAMN05216490_0218</name>
</gene>
<protein>
    <recommendedName>
        <fullName evidence="4">PBCV-specific basic adaptor domain-containing protein</fullName>
    </recommendedName>
</protein>
<evidence type="ECO:0000313" key="3">
    <source>
        <dbReference type="Proteomes" id="UP000199679"/>
    </source>
</evidence>
<dbReference type="STRING" id="652787.SAMN05216490_0218"/>
<proteinExistence type="predicted"/>
<keyword evidence="3" id="KW-1185">Reference proteome</keyword>
<evidence type="ECO:0000313" key="2">
    <source>
        <dbReference type="EMBL" id="SDR92948.1"/>
    </source>
</evidence>